<dbReference type="GO" id="GO:0016787">
    <property type="term" value="F:hydrolase activity"/>
    <property type="evidence" value="ECO:0007669"/>
    <property type="project" value="UniProtKB-KW"/>
</dbReference>
<gene>
    <name evidence="9" type="ORF">OD750_020365</name>
</gene>
<evidence type="ECO:0000313" key="10">
    <source>
        <dbReference type="Proteomes" id="UP001139971"/>
    </source>
</evidence>
<evidence type="ECO:0000256" key="6">
    <source>
        <dbReference type="ARBA" id="ARBA00032162"/>
    </source>
</evidence>
<evidence type="ECO:0000256" key="3">
    <source>
        <dbReference type="ARBA" id="ARBA00007275"/>
    </source>
</evidence>
<comment type="caution">
    <text evidence="9">The sequence shown here is derived from an EMBL/GenBank/DDBJ whole genome shotgun (WGS) entry which is preliminary data.</text>
</comment>
<accession>A0A9X4BJB3</accession>
<dbReference type="PROSITE" id="PS51462">
    <property type="entry name" value="NUDIX"/>
    <property type="match status" value="1"/>
</dbReference>
<protein>
    <recommendedName>
        <fullName evidence="4">GDP-mannose pyrophosphatase</fullName>
    </recommendedName>
    <alternativeName>
        <fullName evidence="6">GDP-mannose hydrolase</fullName>
    </alternativeName>
    <alternativeName>
        <fullName evidence="7">GDPMK</fullName>
    </alternativeName>
</protein>
<feature type="domain" description="Nudix hydrolase" evidence="8">
    <location>
        <begin position="28"/>
        <end position="171"/>
    </location>
</feature>
<dbReference type="InterPro" id="IPR000086">
    <property type="entry name" value="NUDIX_hydrolase_dom"/>
</dbReference>
<evidence type="ECO:0000256" key="2">
    <source>
        <dbReference type="ARBA" id="ARBA00001946"/>
    </source>
</evidence>
<evidence type="ECO:0000259" key="8">
    <source>
        <dbReference type="PROSITE" id="PS51462"/>
    </source>
</evidence>
<comment type="cofactor">
    <cofactor evidence="2">
        <name>Mg(2+)</name>
        <dbReference type="ChEBI" id="CHEBI:18420"/>
    </cofactor>
</comment>
<name>A0A9X4BJB3_9GAMM</name>
<sequence>MTQTEVLFNGRWLRLCRRGKWEYAERTNPGGAVVVVALTPDDKVLIVEQWREAIGARAIEMPAGLIGDEPGAAGEHAVEAARRELLEETGYACDRVDYYFAGPSSAGMSTETIAFVRAYDLVRVHAGGGTSDEDITVHEVPRAQAARWVLDKAAQGCSVDPKVFAGLYLLEHGEALFGDLQPSPPTPLGERVG</sequence>
<evidence type="ECO:0000256" key="5">
    <source>
        <dbReference type="ARBA" id="ARBA00022801"/>
    </source>
</evidence>
<dbReference type="Gene3D" id="3.90.79.10">
    <property type="entry name" value="Nucleoside Triphosphate Pyrophosphohydrolase"/>
    <property type="match status" value="1"/>
</dbReference>
<evidence type="ECO:0000256" key="7">
    <source>
        <dbReference type="ARBA" id="ARBA00032272"/>
    </source>
</evidence>
<evidence type="ECO:0000256" key="1">
    <source>
        <dbReference type="ARBA" id="ARBA00000847"/>
    </source>
</evidence>
<comment type="catalytic activity">
    <reaction evidence="1">
        <text>GDP-alpha-D-mannose + H2O = alpha-D-mannose 1-phosphate + GMP + 2 H(+)</text>
        <dbReference type="Rhea" id="RHEA:27978"/>
        <dbReference type="ChEBI" id="CHEBI:15377"/>
        <dbReference type="ChEBI" id="CHEBI:15378"/>
        <dbReference type="ChEBI" id="CHEBI:57527"/>
        <dbReference type="ChEBI" id="CHEBI:58115"/>
        <dbReference type="ChEBI" id="CHEBI:58409"/>
    </reaction>
</comment>
<dbReference type="AlphaFoldDB" id="A0A9X4BJB3"/>
<dbReference type="InterPro" id="IPR015797">
    <property type="entry name" value="NUDIX_hydrolase-like_dom_sf"/>
</dbReference>
<evidence type="ECO:0000256" key="4">
    <source>
        <dbReference type="ARBA" id="ARBA00016377"/>
    </source>
</evidence>
<reference evidence="9" key="1">
    <citation type="submission" date="2023-02" db="EMBL/GenBank/DDBJ databases">
        <title>Tahibacter soli sp. nov. isolated from soil.</title>
        <authorList>
            <person name="Baek J.H."/>
            <person name="Lee J.K."/>
            <person name="Choi D.G."/>
            <person name="Jeon C.O."/>
        </authorList>
    </citation>
    <scope>NUCLEOTIDE SEQUENCE</scope>
    <source>
        <strain evidence="9">BL</strain>
    </source>
</reference>
<comment type="similarity">
    <text evidence="3">Belongs to the Nudix hydrolase family. NudK subfamily.</text>
</comment>
<dbReference type="PANTHER" id="PTHR11839">
    <property type="entry name" value="UDP/ADP-SUGAR PYROPHOSPHATASE"/>
    <property type="match status" value="1"/>
</dbReference>
<organism evidence="9 10">
    <name type="scientific">Tahibacter soli</name>
    <dbReference type="NCBI Taxonomy" id="2983605"/>
    <lineage>
        <taxon>Bacteria</taxon>
        <taxon>Pseudomonadati</taxon>
        <taxon>Pseudomonadota</taxon>
        <taxon>Gammaproteobacteria</taxon>
        <taxon>Lysobacterales</taxon>
        <taxon>Rhodanobacteraceae</taxon>
        <taxon>Tahibacter</taxon>
    </lineage>
</organism>
<dbReference type="Proteomes" id="UP001139971">
    <property type="component" value="Unassembled WGS sequence"/>
</dbReference>
<dbReference type="EMBL" id="JAOVZO020000019">
    <property type="protein sequence ID" value="MDC8014906.1"/>
    <property type="molecule type" value="Genomic_DNA"/>
</dbReference>
<dbReference type="GO" id="GO:0019693">
    <property type="term" value="P:ribose phosphate metabolic process"/>
    <property type="evidence" value="ECO:0007669"/>
    <property type="project" value="TreeGrafter"/>
</dbReference>
<dbReference type="PANTHER" id="PTHR11839:SF18">
    <property type="entry name" value="NUDIX HYDROLASE DOMAIN-CONTAINING PROTEIN"/>
    <property type="match status" value="1"/>
</dbReference>
<dbReference type="SUPFAM" id="SSF55811">
    <property type="entry name" value="Nudix"/>
    <property type="match status" value="1"/>
</dbReference>
<evidence type="ECO:0000313" key="9">
    <source>
        <dbReference type="EMBL" id="MDC8014906.1"/>
    </source>
</evidence>
<dbReference type="Pfam" id="PF00293">
    <property type="entry name" value="NUDIX"/>
    <property type="match status" value="1"/>
</dbReference>
<dbReference type="CDD" id="cd03424">
    <property type="entry name" value="NUDIX_ADPRase_Nudt5_UGPPase_Nudt14"/>
    <property type="match status" value="1"/>
</dbReference>
<proteinExistence type="inferred from homology"/>
<dbReference type="RefSeq" id="WP_263540856.1">
    <property type="nucleotide sequence ID" value="NZ_JAOVZO020000019.1"/>
</dbReference>
<dbReference type="GO" id="GO:0006753">
    <property type="term" value="P:nucleoside phosphate metabolic process"/>
    <property type="evidence" value="ECO:0007669"/>
    <property type="project" value="TreeGrafter"/>
</dbReference>
<keyword evidence="5 9" id="KW-0378">Hydrolase</keyword>
<keyword evidence="10" id="KW-1185">Reference proteome</keyword>